<feature type="transmembrane region" description="Helical" evidence="1">
    <location>
        <begin position="12"/>
        <end position="31"/>
    </location>
</feature>
<evidence type="ECO:0000313" key="2">
    <source>
        <dbReference type="EMBL" id="QXN89282.1"/>
    </source>
</evidence>
<evidence type="ECO:0000313" key="3">
    <source>
        <dbReference type="Proteomes" id="UP000694257"/>
    </source>
</evidence>
<accession>A0ABX8RK53</accession>
<reference evidence="2 3" key="1">
    <citation type="submission" date="2021-07" db="EMBL/GenBank/DDBJ databases">
        <title>Whole Genome Sequence of Nocardia Iowensis.</title>
        <authorList>
            <person name="Lamm A."/>
            <person name="Collins-Fairclough A.M."/>
            <person name="Bunk B."/>
            <person name="Sproer C."/>
        </authorList>
    </citation>
    <scope>NUCLEOTIDE SEQUENCE [LARGE SCALE GENOMIC DNA]</scope>
    <source>
        <strain evidence="2 3">NRRL 5646</strain>
    </source>
</reference>
<protein>
    <submittedName>
        <fullName evidence="2">Uncharacterized protein</fullName>
    </submittedName>
</protein>
<keyword evidence="3" id="KW-1185">Reference proteome</keyword>
<keyword evidence="1" id="KW-0812">Transmembrane</keyword>
<dbReference type="Proteomes" id="UP000694257">
    <property type="component" value="Chromosome"/>
</dbReference>
<dbReference type="RefSeq" id="WP_218470158.1">
    <property type="nucleotide sequence ID" value="NZ_CP078145.1"/>
</dbReference>
<keyword evidence="1" id="KW-1133">Transmembrane helix</keyword>
<keyword evidence="1" id="KW-0472">Membrane</keyword>
<name>A0ABX8RK53_NOCIO</name>
<organism evidence="2 3">
    <name type="scientific">Nocardia iowensis</name>
    <dbReference type="NCBI Taxonomy" id="204891"/>
    <lineage>
        <taxon>Bacteria</taxon>
        <taxon>Bacillati</taxon>
        <taxon>Actinomycetota</taxon>
        <taxon>Actinomycetes</taxon>
        <taxon>Mycobacteriales</taxon>
        <taxon>Nocardiaceae</taxon>
        <taxon>Nocardia</taxon>
    </lineage>
</organism>
<gene>
    <name evidence="2" type="ORF">KV110_27580</name>
</gene>
<sequence length="348" mass="38879">MRTNLEWVKSNAESVVAVGLAVTMSVLGLVDVIPTELVSKVIPLTLGVVAYAMLRDRWRQESVNAEIQQTIADVAATLQTLDERVAGIAPVGGVLERTQRMLDDMAVVRFAVGAEVSEALAKARIGTDRWAFKGGTGAHTRVVTLPDCLKQAHRDGRDFQARIEILDPTDLDVCHRYAALYRTLAEGEHDDALTWTAKGTQIELYATILAACWYKQRLRQFLDIEVALTSSVSMFRWDLSAHYLIVTQRGPRFPAMIVQRGQPYYDSWRTELQTSFNECRRVPIERAPRVPLDQEPSPDEVRILFEVLGLDMPDDYDNADVQIIIEKALRDSNPFLRGAGDNLARGAA</sequence>
<dbReference type="EMBL" id="CP078145">
    <property type="protein sequence ID" value="QXN89282.1"/>
    <property type="molecule type" value="Genomic_DNA"/>
</dbReference>
<evidence type="ECO:0000256" key="1">
    <source>
        <dbReference type="SAM" id="Phobius"/>
    </source>
</evidence>
<proteinExistence type="predicted"/>